<feature type="compositionally biased region" description="Basic and acidic residues" evidence="1">
    <location>
        <begin position="471"/>
        <end position="489"/>
    </location>
</feature>
<dbReference type="InterPro" id="IPR013083">
    <property type="entry name" value="Znf_RING/FYVE/PHD"/>
</dbReference>
<dbReference type="GeneID" id="91098196"/>
<organism evidence="2 3">
    <name type="scientific">Kwoniella dendrophila CBS 6074</name>
    <dbReference type="NCBI Taxonomy" id="1295534"/>
    <lineage>
        <taxon>Eukaryota</taxon>
        <taxon>Fungi</taxon>
        <taxon>Dikarya</taxon>
        <taxon>Basidiomycota</taxon>
        <taxon>Agaricomycotina</taxon>
        <taxon>Tremellomycetes</taxon>
        <taxon>Tremellales</taxon>
        <taxon>Cryptococcaceae</taxon>
        <taxon>Kwoniella</taxon>
    </lineage>
</organism>
<dbReference type="RefSeq" id="XP_066079331.1">
    <property type="nucleotide sequence ID" value="XM_066223234.1"/>
</dbReference>
<keyword evidence="3" id="KW-1185">Reference proteome</keyword>
<gene>
    <name evidence="2" type="ORF">L201_007528</name>
</gene>
<feature type="region of interest" description="Disordered" evidence="1">
    <location>
        <begin position="471"/>
        <end position="498"/>
    </location>
</feature>
<reference evidence="2 3" key="1">
    <citation type="submission" date="2024-01" db="EMBL/GenBank/DDBJ databases">
        <title>Comparative genomics of Cryptococcus and Kwoniella reveals pathogenesis evolution and contrasting modes of karyotype evolution via chromosome fusion or intercentromeric recombination.</title>
        <authorList>
            <person name="Coelho M.A."/>
            <person name="David-Palma M."/>
            <person name="Shea T."/>
            <person name="Bowers K."/>
            <person name="McGinley-Smith S."/>
            <person name="Mohammad A.W."/>
            <person name="Gnirke A."/>
            <person name="Yurkov A.M."/>
            <person name="Nowrousian M."/>
            <person name="Sun S."/>
            <person name="Cuomo C.A."/>
            <person name="Heitman J."/>
        </authorList>
    </citation>
    <scope>NUCLEOTIDE SEQUENCE [LARGE SCALE GENOMIC DNA]</scope>
    <source>
        <strain evidence="2 3">CBS 6074</strain>
    </source>
</reference>
<feature type="region of interest" description="Disordered" evidence="1">
    <location>
        <begin position="333"/>
        <end position="376"/>
    </location>
</feature>
<name>A0AAX4K623_9TREE</name>
<dbReference type="InterPro" id="IPR011011">
    <property type="entry name" value="Znf_FYVE_PHD"/>
</dbReference>
<proteinExistence type="predicted"/>
<feature type="compositionally biased region" description="Basic and acidic residues" evidence="1">
    <location>
        <begin position="357"/>
        <end position="372"/>
    </location>
</feature>
<evidence type="ECO:0000256" key="1">
    <source>
        <dbReference type="SAM" id="MobiDB-lite"/>
    </source>
</evidence>
<feature type="compositionally biased region" description="Polar residues" evidence="1">
    <location>
        <begin position="347"/>
        <end position="356"/>
    </location>
</feature>
<dbReference type="AlphaFoldDB" id="A0AAX4K623"/>
<sequence length="515" mass="58737">MTSKRITDDAPTDDATWTAPTEQEFRALRRYKSFLLPPNNSYAVGQFVWLAHGQPISNYAQRNNKKPRHSTLDNGVLPTGELVLPGPLERIHEEEDSDIHWDGGFWIGRIAEIRARDTSFVWMRIRWMCRTIAELKEQGIGTGLPRSKGGIKEVYTLGPEFDCLQPVGAVESDAPVIMFDERNPMQAPFGRHRIFTRFEARTPTAEEAAELVPKRVAGNVEPKSKKKARQSDGKPQGHLFPMRNPTCYCKDPYRPLTDREEPMALCAHKDCLKWFHFGCLDWRNDHRRTPTPSMIEDIVTSGLELMDLLPEYGLTTPARSLPFEKDPSELDFAKLGEPGESVRKVTPSENNTNTNGAEKDKPKTEEIKHSSKDFSQFDGSVPSIDSRILEKYQECDSHIDKLVIKVAQSAIVRGTIDTGIVGNTRYIIRARQIIHENRKIRSMTKGDPDQVEVKKIGKMIEEWKEIWEINDPKLEENEDEKPKKEEKDPNGNVPEEIDPSKRAVIWLCPSCRRAI</sequence>
<protein>
    <recommendedName>
        <fullName evidence="4">BAH domain-containing protein</fullName>
    </recommendedName>
</protein>
<dbReference type="EMBL" id="CP144107">
    <property type="protein sequence ID" value="WWC92569.1"/>
    <property type="molecule type" value="Genomic_DNA"/>
</dbReference>
<accession>A0AAX4K623</accession>
<dbReference type="Gene3D" id="3.30.40.10">
    <property type="entry name" value="Zinc/RING finger domain, C3HC4 (zinc finger)"/>
    <property type="match status" value="1"/>
</dbReference>
<evidence type="ECO:0000313" key="3">
    <source>
        <dbReference type="Proteomes" id="UP001355207"/>
    </source>
</evidence>
<feature type="region of interest" description="Disordered" evidence="1">
    <location>
        <begin position="215"/>
        <end position="239"/>
    </location>
</feature>
<evidence type="ECO:0000313" key="2">
    <source>
        <dbReference type="EMBL" id="WWC92569.1"/>
    </source>
</evidence>
<dbReference type="Proteomes" id="UP001355207">
    <property type="component" value="Chromosome 10"/>
</dbReference>
<evidence type="ECO:0008006" key="4">
    <source>
        <dbReference type="Google" id="ProtNLM"/>
    </source>
</evidence>
<dbReference type="SUPFAM" id="SSF57903">
    <property type="entry name" value="FYVE/PHD zinc finger"/>
    <property type="match status" value="1"/>
</dbReference>